<proteinExistence type="predicted"/>
<evidence type="ECO:0000313" key="4">
    <source>
        <dbReference type="Proteomes" id="UP000036403"/>
    </source>
</evidence>
<feature type="region of interest" description="Disordered" evidence="1">
    <location>
        <begin position="1"/>
        <end position="23"/>
    </location>
</feature>
<dbReference type="Pfam" id="PF13426">
    <property type="entry name" value="PAS_9"/>
    <property type="match status" value="1"/>
</dbReference>
<dbReference type="InterPro" id="IPR017426">
    <property type="entry name" value="Nuclear_rcpt_coactivator"/>
</dbReference>
<sequence>IKHFRQQEGSNSHAIQQGEVSSSNPNILSNDQLGPFLLEALDGFILLVNTEGRVEYVSENITQYINYTRDDVLKKDIYNIIHHGDHNTFMSSLLPMSSLGWTSEPQPQTRSRIFNCRFLVKPPDDKDETMEEKQQRVSKYESMQISSVLLPSNADRLESGDVSSESSDISPCLLCIARRIPPNEKPIGTPVEQFTVKLDTTGKIIAVDVSWLSPAYSKYLSKDLIGTTIKDLCHPHDLSTLTKHLSDTLQLGENTSDVYRLRVSPDKFLKIQTKSKFFKASVMNAHDSDFMMATNSIIGDNDLMPIESGQLSNNKVCSGHPSNRCANNSNNNNGNNNNNVGGPLMPVAHLNGQVSGISARGMAVSHAATSSNSIAFNTGGGGGASGGNSDSCNPLTSLSTSGGNPFNHFPGPGMDLEAFELFPSSTAWDLDSSAGWVDRPESRASGPPNSRPSSQPAPTSPSPQGTFSNSAAVGSHCSPLRPFSPTSVGTAHSAFGNSYSFSPLQETTQTSTLSSNVASSISTNGGNVSGVGSNTATTIKRTEESSKSGCPTNNSSGTMDNATARTSGAVETQNNSTISTESGRLRNLLTKGPNASEDSQDNTNNDSDNQNKHRILKILLNQQDEEDYHSEHKVRTSPSNMPKPSMEHSKSSLGNNMLLQLLNEKNDDEDEDSRSTSKRRNELLQQLMKDQDEERKLQQEHQLHKYEEMDEVNKWLEKENLSDLRKVFTNK</sequence>
<dbReference type="Gene3D" id="3.30.450.20">
    <property type="entry name" value="PAS domain"/>
    <property type="match status" value="2"/>
</dbReference>
<dbReference type="CDD" id="cd00130">
    <property type="entry name" value="PAS"/>
    <property type="match status" value="2"/>
</dbReference>
<feature type="compositionally biased region" description="Basic and acidic residues" evidence="1">
    <location>
        <begin position="689"/>
        <end position="699"/>
    </location>
</feature>
<name>A0A0J7KMS7_LASNI</name>
<evidence type="ECO:0000256" key="1">
    <source>
        <dbReference type="SAM" id="MobiDB-lite"/>
    </source>
</evidence>
<feature type="compositionally biased region" description="Basic and acidic residues" evidence="1">
    <location>
        <begin position="673"/>
        <end position="682"/>
    </location>
</feature>
<dbReference type="STRING" id="67767.A0A0J7KMS7"/>
<reference evidence="3 4" key="1">
    <citation type="submission" date="2015-04" db="EMBL/GenBank/DDBJ databases">
        <title>Lasius niger genome sequencing.</title>
        <authorList>
            <person name="Konorov E.A."/>
            <person name="Nikitin M.A."/>
            <person name="Kirill M.V."/>
            <person name="Chang P."/>
        </authorList>
    </citation>
    <scope>NUCLEOTIDE SEQUENCE [LARGE SCALE GENOMIC DNA]</scope>
    <source>
        <tissue evidence="3">Whole</tissue>
    </source>
</reference>
<dbReference type="GO" id="GO:0005634">
    <property type="term" value="C:nucleus"/>
    <property type="evidence" value="ECO:0007669"/>
    <property type="project" value="InterPro"/>
</dbReference>
<evidence type="ECO:0000259" key="2">
    <source>
        <dbReference type="PROSITE" id="PS50112"/>
    </source>
</evidence>
<organism evidence="3 4">
    <name type="scientific">Lasius niger</name>
    <name type="common">Black garden ant</name>
    <dbReference type="NCBI Taxonomy" id="67767"/>
    <lineage>
        <taxon>Eukaryota</taxon>
        <taxon>Metazoa</taxon>
        <taxon>Ecdysozoa</taxon>
        <taxon>Arthropoda</taxon>
        <taxon>Hexapoda</taxon>
        <taxon>Insecta</taxon>
        <taxon>Pterygota</taxon>
        <taxon>Neoptera</taxon>
        <taxon>Endopterygota</taxon>
        <taxon>Hymenoptera</taxon>
        <taxon>Apocrita</taxon>
        <taxon>Aculeata</taxon>
        <taxon>Formicoidea</taxon>
        <taxon>Formicidae</taxon>
        <taxon>Formicinae</taxon>
        <taxon>Lasius</taxon>
        <taxon>Lasius</taxon>
    </lineage>
</organism>
<dbReference type="PANTHER" id="PTHR10684:SF4">
    <property type="entry name" value="TAIMAN, ISOFORM G"/>
    <property type="match status" value="1"/>
</dbReference>
<dbReference type="GO" id="GO:0045944">
    <property type="term" value="P:positive regulation of transcription by RNA polymerase II"/>
    <property type="evidence" value="ECO:0007669"/>
    <property type="project" value="TreeGrafter"/>
</dbReference>
<keyword evidence="4" id="KW-1185">Reference proteome</keyword>
<dbReference type="GO" id="GO:0032870">
    <property type="term" value="P:cellular response to hormone stimulus"/>
    <property type="evidence" value="ECO:0007669"/>
    <property type="project" value="TreeGrafter"/>
</dbReference>
<feature type="domain" description="PAS" evidence="2">
    <location>
        <begin position="37"/>
        <end position="93"/>
    </location>
</feature>
<dbReference type="GO" id="GO:0016922">
    <property type="term" value="F:nuclear receptor binding"/>
    <property type="evidence" value="ECO:0007669"/>
    <property type="project" value="TreeGrafter"/>
</dbReference>
<dbReference type="SMART" id="SM00091">
    <property type="entry name" value="PAS"/>
    <property type="match status" value="2"/>
</dbReference>
<dbReference type="PaxDb" id="67767-A0A0J7KMS7"/>
<protein>
    <submittedName>
        <fullName evidence="3">Nuclear receptor coactivator 3-like isoform x9 protein</fullName>
    </submittedName>
</protein>
<keyword evidence="3" id="KW-0675">Receptor</keyword>
<dbReference type="SUPFAM" id="SSF55785">
    <property type="entry name" value="PYP-like sensor domain (PAS domain)"/>
    <property type="match status" value="2"/>
</dbReference>
<dbReference type="InterPro" id="IPR000014">
    <property type="entry name" value="PAS"/>
</dbReference>
<feature type="non-terminal residue" evidence="3">
    <location>
        <position position="1"/>
    </location>
</feature>
<dbReference type="OrthoDB" id="10035882at2759"/>
<feature type="region of interest" description="Disordered" evidence="1">
    <location>
        <begin position="431"/>
        <end position="478"/>
    </location>
</feature>
<feature type="region of interest" description="Disordered" evidence="1">
    <location>
        <begin position="515"/>
        <end position="651"/>
    </location>
</feature>
<dbReference type="PANTHER" id="PTHR10684">
    <property type="entry name" value="NUCLEAR RECEPTOR COACTIVATOR"/>
    <property type="match status" value="1"/>
</dbReference>
<dbReference type="GO" id="GO:0003713">
    <property type="term" value="F:transcription coactivator activity"/>
    <property type="evidence" value="ECO:0007669"/>
    <property type="project" value="InterPro"/>
</dbReference>
<evidence type="ECO:0000313" key="3">
    <source>
        <dbReference type="EMBL" id="KMQ91683.1"/>
    </source>
</evidence>
<dbReference type="InterPro" id="IPR035965">
    <property type="entry name" value="PAS-like_dom_sf"/>
</dbReference>
<comment type="caution">
    <text evidence="3">The sequence shown here is derived from an EMBL/GenBank/DDBJ whole genome shotgun (WGS) entry which is preliminary data.</text>
</comment>
<dbReference type="Pfam" id="PF14598">
    <property type="entry name" value="PAS_11"/>
    <property type="match status" value="1"/>
</dbReference>
<dbReference type="AlphaFoldDB" id="A0A0J7KMS7"/>
<dbReference type="EMBL" id="LBMM01005235">
    <property type="protein sequence ID" value="KMQ91683.1"/>
    <property type="molecule type" value="Genomic_DNA"/>
</dbReference>
<accession>A0A0J7KMS7</accession>
<feature type="region of interest" description="Disordered" evidence="1">
    <location>
        <begin position="665"/>
        <end position="699"/>
    </location>
</feature>
<feature type="compositionally biased region" description="Low complexity" evidence="1">
    <location>
        <begin position="515"/>
        <end position="535"/>
    </location>
</feature>
<gene>
    <name evidence="3" type="ORF">RF55_8413</name>
</gene>
<feature type="compositionally biased region" description="Polar residues" evidence="1">
    <location>
        <begin position="547"/>
        <end position="582"/>
    </location>
</feature>
<feature type="compositionally biased region" description="Polar residues" evidence="1">
    <location>
        <begin position="7"/>
        <end position="23"/>
    </location>
</feature>
<dbReference type="PROSITE" id="PS50112">
    <property type="entry name" value="PAS"/>
    <property type="match status" value="1"/>
</dbReference>
<dbReference type="Proteomes" id="UP000036403">
    <property type="component" value="Unassembled WGS sequence"/>
</dbReference>